<evidence type="ECO:0000259" key="5">
    <source>
        <dbReference type="Pfam" id="PF02826"/>
    </source>
</evidence>
<dbReference type="GO" id="GO:0051287">
    <property type="term" value="F:NAD binding"/>
    <property type="evidence" value="ECO:0007669"/>
    <property type="project" value="InterPro"/>
</dbReference>
<dbReference type="Pfam" id="PF02826">
    <property type="entry name" value="2-Hacid_dh_C"/>
    <property type="match status" value="2"/>
</dbReference>
<protein>
    <recommendedName>
        <fullName evidence="8">2-hydroxyacid dehydrogenase</fullName>
    </recommendedName>
</protein>
<dbReference type="Pfam" id="PF00389">
    <property type="entry name" value="2-Hacid_dh"/>
    <property type="match status" value="1"/>
</dbReference>
<evidence type="ECO:0000313" key="7">
    <source>
        <dbReference type="Proteomes" id="UP000240883"/>
    </source>
</evidence>
<dbReference type="InterPro" id="IPR036291">
    <property type="entry name" value="NAD(P)-bd_dom_sf"/>
</dbReference>
<evidence type="ECO:0000256" key="1">
    <source>
        <dbReference type="ARBA" id="ARBA00023002"/>
    </source>
</evidence>
<feature type="domain" description="D-isomer specific 2-hydroxyacid dehydrogenase NAD-binding" evidence="5">
    <location>
        <begin position="135"/>
        <end position="204"/>
    </location>
</feature>
<dbReference type="InterPro" id="IPR006140">
    <property type="entry name" value="D-isomer_DH_NAD-bd"/>
</dbReference>
<keyword evidence="1 3" id="KW-0560">Oxidoreductase</keyword>
<dbReference type="InterPro" id="IPR029752">
    <property type="entry name" value="D-isomer_DH_CS1"/>
</dbReference>
<evidence type="ECO:0008006" key="8">
    <source>
        <dbReference type="Google" id="ProtNLM"/>
    </source>
</evidence>
<name>A0A2T2NXH4_CORCC</name>
<dbReference type="EMBL" id="KZ678132">
    <property type="protein sequence ID" value="PSN69788.1"/>
    <property type="molecule type" value="Genomic_DNA"/>
</dbReference>
<reference evidence="6 7" key="1">
    <citation type="journal article" date="2018" name="Front. Microbiol.">
        <title>Genome-Wide Analysis of Corynespora cassiicola Leaf Fall Disease Putative Effectors.</title>
        <authorList>
            <person name="Lopez D."/>
            <person name="Ribeiro S."/>
            <person name="Label P."/>
            <person name="Fumanal B."/>
            <person name="Venisse J.S."/>
            <person name="Kohler A."/>
            <person name="de Oliveira R.R."/>
            <person name="Labutti K."/>
            <person name="Lipzen A."/>
            <person name="Lail K."/>
            <person name="Bauer D."/>
            <person name="Ohm R.A."/>
            <person name="Barry K.W."/>
            <person name="Spatafora J."/>
            <person name="Grigoriev I.V."/>
            <person name="Martin F.M."/>
            <person name="Pujade-Renaud V."/>
        </authorList>
    </citation>
    <scope>NUCLEOTIDE SEQUENCE [LARGE SCALE GENOMIC DNA]</scope>
    <source>
        <strain evidence="6 7">Philippines</strain>
    </source>
</reference>
<dbReference type="PROSITE" id="PS00065">
    <property type="entry name" value="D_2_HYDROXYACID_DH_1"/>
    <property type="match status" value="1"/>
</dbReference>
<comment type="similarity">
    <text evidence="3">Belongs to the D-isomer specific 2-hydroxyacid dehydrogenase family.</text>
</comment>
<proteinExistence type="inferred from homology"/>
<dbReference type="CDD" id="cd12163">
    <property type="entry name" value="2-Hacid_dh_5"/>
    <property type="match status" value="1"/>
</dbReference>
<evidence type="ECO:0000256" key="2">
    <source>
        <dbReference type="ARBA" id="ARBA00023027"/>
    </source>
</evidence>
<sequence>MGGGPELPHQRGASNRELLLSVVPFPQSSTEKIIKQIQDEFPHLEIQFIEQAFDKDKRGDAQVPEDVYRRATYLFTLTWLPPNADAAPGLKFIQFCSAGTNHVADHPIYKDSKIPLTTASGIHGPQIAEWVIMTHLVHTHSYLELYEAQKRREWHKPKGLNVRDAPGRRVGVLGYGSIGRQVARVAKALGMDVIAYTASPRPTPESRKDHGFIVPGTGDPDGEYPSAWYSGLDRDSLHNFLEQEIDLLVISVPLTKDTTHFLSTPEFELLHKSNPNGTYVSNISRGPVIDQPALVKALEEKQIAGASLDVTDPEPLPEHDPLWTAPNVLITPHISASSTEYAERAFQVLQENLRRSRDGNRLVNEVDRKRGY</sequence>
<dbReference type="SUPFAM" id="SSF51735">
    <property type="entry name" value="NAD(P)-binding Rossmann-fold domains"/>
    <property type="match status" value="1"/>
</dbReference>
<dbReference type="Gene3D" id="3.40.50.720">
    <property type="entry name" value="NAD(P)-binding Rossmann-like Domain"/>
    <property type="match status" value="2"/>
</dbReference>
<dbReference type="AlphaFoldDB" id="A0A2T2NXH4"/>
<keyword evidence="7" id="KW-1185">Reference proteome</keyword>
<feature type="domain" description="D-isomer specific 2-hydroxyacid dehydrogenase catalytic" evidence="4">
    <location>
        <begin position="85"/>
        <end position="366"/>
    </location>
</feature>
<dbReference type="SUPFAM" id="SSF52283">
    <property type="entry name" value="Formate/glycerate dehydrogenase catalytic domain-like"/>
    <property type="match status" value="1"/>
</dbReference>
<accession>A0A2T2NXH4</accession>
<dbReference type="PANTHER" id="PTHR43333:SF1">
    <property type="entry name" value="D-ISOMER SPECIFIC 2-HYDROXYACID DEHYDROGENASE NAD-BINDING DOMAIN-CONTAINING PROTEIN"/>
    <property type="match status" value="1"/>
</dbReference>
<evidence type="ECO:0000256" key="3">
    <source>
        <dbReference type="RuleBase" id="RU003719"/>
    </source>
</evidence>
<evidence type="ECO:0000259" key="4">
    <source>
        <dbReference type="Pfam" id="PF00389"/>
    </source>
</evidence>
<dbReference type="GO" id="GO:0016616">
    <property type="term" value="F:oxidoreductase activity, acting on the CH-OH group of donors, NAD or NADP as acceptor"/>
    <property type="evidence" value="ECO:0007669"/>
    <property type="project" value="InterPro"/>
</dbReference>
<dbReference type="STRING" id="1448308.A0A2T2NXH4"/>
<feature type="domain" description="D-isomer specific 2-hydroxyacid dehydrogenase NAD-binding" evidence="5">
    <location>
        <begin position="231"/>
        <end position="335"/>
    </location>
</feature>
<dbReference type="Proteomes" id="UP000240883">
    <property type="component" value="Unassembled WGS sequence"/>
</dbReference>
<dbReference type="PANTHER" id="PTHR43333">
    <property type="entry name" value="2-HACID_DH_C DOMAIN-CONTAINING PROTEIN"/>
    <property type="match status" value="1"/>
</dbReference>
<dbReference type="OrthoDB" id="298012at2759"/>
<keyword evidence="2" id="KW-0520">NAD</keyword>
<dbReference type="InterPro" id="IPR006139">
    <property type="entry name" value="D-isomer_2_OHA_DH_cat_dom"/>
</dbReference>
<evidence type="ECO:0000313" key="6">
    <source>
        <dbReference type="EMBL" id="PSN69788.1"/>
    </source>
</evidence>
<organism evidence="6 7">
    <name type="scientific">Corynespora cassiicola Philippines</name>
    <dbReference type="NCBI Taxonomy" id="1448308"/>
    <lineage>
        <taxon>Eukaryota</taxon>
        <taxon>Fungi</taxon>
        <taxon>Dikarya</taxon>
        <taxon>Ascomycota</taxon>
        <taxon>Pezizomycotina</taxon>
        <taxon>Dothideomycetes</taxon>
        <taxon>Pleosporomycetidae</taxon>
        <taxon>Pleosporales</taxon>
        <taxon>Corynesporascaceae</taxon>
        <taxon>Corynespora</taxon>
    </lineage>
</organism>
<gene>
    <name evidence="6" type="ORF">BS50DRAFT_571127</name>
</gene>